<keyword evidence="7" id="KW-0029">Amino-acid transport</keyword>
<dbReference type="AlphaFoldDB" id="A0A5C0AW26"/>
<feature type="domain" description="ABC transmembrane type-1" evidence="11">
    <location>
        <begin position="26"/>
        <end position="215"/>
    </location>
</feature>
<dbReference type="PANTHER" id="PTHR30614">
    <property type="entry name" value="MEMBRANE COMPONENT OF AMINO ACID ABC TRANSPORTER"/>
    <property type="match status" value="1"/>
</dbReference>
<dbReference type="GO" id="GO:0022857">
    <property type="term" value="F:transmembrane transporter activity"/>
    <property type="evidence" value="ECO:0007669"/>
    <property type="project" value="InterPro"/>
</dbReference>
<keyword evidence="6 10" id="KW-0812">Transmembrane</keyword>
<gene>
    <name evidence="12" type="ORF">FXN63_03935</name>
</gene>
<keyword evidence="5" id="KW-1003">Cell membrane</keyword>
<evidence type="ECO:0000256" key="1">
    <source>
        <dbReference type="ARBA" id="ARBA00003159"/>
    </source>
</evidence>
<dbReference type="InterPro" id="IPR010065">
    <property type="entry name" value="AA_ABC_transptr_permease_3TM"/>
</dbReference>
<evidence type="ECO:0000256" key="10">
    <source>
        <dbReference type="RuleBase" id="RU363032"/>
    </source>
</evidence>
<dbReference type="InterPro" id="IPR000515">
    <property type="entry name" value="MetI-like"/>
</dbReference>
<dbReference type="EMBL" id="CP043046">
    <property type="protein sequence ID" value="QEI05080.1"/>
    <property type="molecule type" value="Genomic_DNA"/>
</dbReference>
<keyword evidence="13" id="KW-1185">Reference proteome</keyword>
<dbReference type="CDD" id="cd06261">
    <property type="entry name" value="TM_PBP2"/>
    <property type="match status" value="1"/>
</dbReference>
<dbReference type="PANTHER" id="PTHR30614:SF20">
    <property type="entry name" value="GLUTAMINE TRANSPORT SYSTEM PERMEASE PROTEIN GLNP"/>
    <property type="match status" value="1"/>
</dbReference>
<feature type="transmembrane region" description="Helical" evidence="10">
    <location>
        <begin position="196"/>
        <end position="215"/>
    </location>
</feature>
<evidence type="ECO:0000313" key="13">
    <source>
        <dbReference type="Proteomes" id="UP000325161"/>
    </source>
</evidence>
<feature type="transmembrane region" description="Helical" evidence="10">
    <location>
        <begin position="32"/>
        <end position="54"/>
    </location>
</feature>
<evidence type="ECO:0000256" key="5">
    <source>
        <dbReference type="ARBA" id="ARBA00022475"/>
    </source>
</evidence>
<name>A0A5C0AW26_9BURK</name>
<evidence type="ECO:0000256" key="4">
    <source>
        <dbReference type="ARBA" id="ARBA00022448"/>
    </source>
</evidence>
<proteinExistence type="inferred from homology"/>
<evidence type="ECO:0000256" key="6">
    <source>
        <dbReference type="ARBA" id="ARBA00022692"/>
    </source>
</evidence>
<dbReference type="NCBIfam" id="TIGR01726">
    <property type="entry name" value="HEQRo_perm_3TM"/>
    <property type="match status" value="1"/>
</dbReference>
<dbReference type="RefSeq" id="WP_148813038.1">
    <property type="nucleotide sequence ID" value="NZ_CP043046.1"/>
</dbReference>
<evidence type="ECO:0000313" key="12">
    <source>
        <dbReference type="EMBL" id="QEI05080.1"/>
    </source>
</evidence>
<evidence type="ECO:0000256" key="2">
    <source>
        <dbReference type="ARBA" id="ARBA00004429"/>
    </source>
</evidence>
<accession>A0A5C0AW26</accession>
<evidence type="ECO:0000256" key="3">
    <source>
        <dbReference type="ARBA" id="ARBA00010072"/>
    </source>
</evidence>
<keyword evidence="8 10" id="KW-1133">Transmembrane helix</keyword>
<evidence type="ECO:0000259" key="11">
    <source>
        <dbReference type="PROSITE" id="PS50928"/>
    </source>
</evidence>
<dbReference type="KEGG" id="pacr:FXN63_03935"/>
<dbReference type="PROSITE" id="PS50928">
    <property type="entry name" value="ABC_TM1"/>
    <property type="match status" value="1"/>
</dbReference>
<comment type="function">
    <text evidence="1">Part of the binding-protein-dependent transport system for glutamine; probably responsible for the translocation of the substrate across the membrane.</text>
</comment>
<organism evidence="12 13">
    <name type="scientific">Pigmentiphaga aceris</name>
    <dbReference type="NCBI Taxonomy" id="1940612"/>
    <lineage>
        <taxon>Bacteria</taxon>
        <taxon>Pseudomonadati</taxon>
        <taxon>Pseudomonadota</taxon>
        <taxon>Betaproteobacteria</taxon>
        <taxon>Burkholderiales</taxon>
        <taxon>Alcaligenaceae</taxon>
        <taxon>Pigmentiphaga</taxon>
    </lineage>
</organism>
<comment type="similarity">
    <text evidence="3">Belongs to the binding-protein-dependent transport system permease family. HisMQ subfamily.</text>
</comment>
<sequence length="229" mass="25214">MEPTFLQTFFNLDIIKEVGPYILTGLLTTLKLSALVIPLGLASGLLLALLGFVAHNRVLRALLVVYIDFFRAFPPLVLLMFIYTGFPYLGIELTPLQAVALGFMLNNSSYFGEIFRAGLESVPHGQFEAARSTGLSAWQTLVHIAIPQAVRNVAPDLVSNMIEVVKLTTIASVVALPEMLYAARTAQSMLYNPTPIVFAAGVYLALLWPFVILLGRLEKRQRLRMGASF</sequence>
<dbReference type="OrthoDB" id="9814902at2"/>
<feature type="transmembrane region" description="Helical" evidence="10">
    <location>
        <begin position="61"/>
        <end position="86"/>
    </location>
</feature>
<keyword evidence="9 10" id="KW-0472">Membrane</keyword>
<comment type="subcellular location">
    <subcellularLocation>
        <location evidence="2">Cell inner membrane</location>
        <topology evidence="2">Multi-pass membrane protein</topology>
    </subcellularLocation>
    <subcellularLocation>
        <location evidence="10">Cell membrane</location>
        <topology evidence="10">Multi-pass membrane protein</topology>
    </subcellularLocation>
</comment>
<dbReference type="Gene3D" id="1.10.3720.10">
    <property type="entry name" value="MetI-like"/>
    <property type="match status" value="1"/>
</dbReference>
<protein>
    <submittedName>
        <fullName evidence="12">Amino acid ABC transporter permease</fullName>
    </submittedName>
</protein>
<dbReference type="InterPro" id="IPR035906">
    <property type="entry name" value="MetI-like_sf"/>
</dbReference>
<dbReference type="Proteomes" id="UP000325161">
    <property type="component" value="Chromosome"/>
</dbReference>
<reference evidence="12 13" key="1">
    <citation type="submission" date="2019-08" db="EMBL/GenBank/DDBJ databases">
        <title>Amphibian skin-associated Pigmentiphaga: genome sequence and occurrence across geography and hosts.</title>
        <authorList>
            <person name="Bletz M.C."/>
            <person name="Bunk B."/>
            <person name="Sproeer C."/>
            <person name="Biwer P."/>
            <person name="Reiter S."/>
            <person name="Rabemananjara F.C.E."/>
            <person name="Schulz S."/>
            <person name="Overmann J."/>
            <person name="Vences M."/>
        </authorList>
    </citation>
    <scope>NUCLEOTIDE SEQUENCE [LARGE SCALE GENOMIC DNA]</scope>
    <source>
        <strain evidence="12 13">Mada1488</strain>
    </source>
</reference>
<keyword evidence="4 10" id="KW-0813">Transport</keyword>
<dbReference type="SUPFAM" id="SSF161098">
    <property type="entry name" value="MetI-like"/>
    <property type="match status" value="1"/>
</dbReference>
<dbReference type="Pfam" id="PF00528">
    <property type="entry name" value="BPD_transp_1"/>
    <property type="match status" value="1"/>
</dbReference>
<dbReference type="InterPro" id="IPR043429">
    <property type="entry name" value="ArtM/GltK/GlnP/TcyL/YhdX-like"/>
</dbReference>
<evidence type="ECO:0000256" key="7">
    <source>
        <dbReference type="ARBA" id="ARBA00022970"/>
    </source>
</evidence>
<evidence type="ECO:0000256" key="8">
    <source>
        <dbReference type="ARBA" id="ARBA00022989"/>
    </source>
</evidence>
<dbReference type="GO" id="GO:0043190">
    <property type="term" value="C:ATP-binding cassette (ABC) transporter complex"/>
    <property type="evidence" value="ECO:0007669"/>
    <property type="project" value="InterPro"/>
</dbReference>
<evidence type="ECO:0000256" key="9">
    <source>
        <dbReference type="ARBA" id="ARBA00023136"/>
    </source>
</evidence>
<dbReference type="GO" id="GO:0006865">
    <property type="term" value="P:amino acid transport"/>
    <property type="evidence" value="ECO:0007669"/>
    <property type="project" value="UniProtKB-KW"/>
</dbReference>